<evidence type="ECO:0000256" key="1">
    <source>
        <dbReference type="SAM" id="MobiDB-lite"/>
    </source>
</evidence>
<feature type="compositionally biased region" description="Polar residues" evidence="1">
    <location>
        <begin position="18"/>
        <end position="27"/>
    </location>
</feature>
<organism evidence="2 3">
    <name type="scientific">Choanephora cucurbitarum</name>
    <dbReference type="NCBI Taxonomy" id="101091"/>
    <lineage>
        <taxon>Eukaryota</taxon>
        <taxon>Fungi</taxon>
        <taxon>Fungi incertae sedis</taxon>
        <taxon>Mucoromycota</taxon>
        <taxon>Mucoromycotina</taxon>
        <taxon>Mucoromycetes</taxon>
        <taxon>Mucorales</taxon>
        <taxon>Mucorineae</taxon>
        <taxon>Choanephoraceae</taxon>
        <taxon>Choanephoroideae</taxon>
        <taxon>Choanephora</taxon>
    </lineage>
</organism>
<dbReference type="AlphaFoldDB" id="A0A1C7MU87"/>
<dbReference type="Proteomes" id="UP000093000">
    <property type="component" value="Unassembled WGS sequence"/>
</dbReference>
<sequence length="337" mass="38675">MSKSHDDPNGSFFAPSAMETSFVTNNTTRDETELNGNEIKFSFVNEFGNAAVSDNEISEDEESDEEDDIETVLNYYYGTDSARHAFNKSRRIIDDSIPEEEGIRSSTNPLDNISDFILIAFFYGCNMNISGTKIKSIMMLIRLLLKLKEQDPTLKLLATDYILNYHQRKKCRVPTMVPARYEVSPKKKPDEKHVLYMNKPSEYFRFLMADPVKCPMLSSFPDQTTVENNCLQQGSKWRTNTMFQTPMVTLPNDVDIWVGDWVSRFFMKKDDLNSERKNYFTGSLIKLVNFGDGSQHVVVDKQKDTYLLSSIHSKMDKNDDICYCFDSANPSLPCTLI</sequence>
<feature type="non-terminal residue" evidence="2">
    <location>
        <position position="337"/>
    </location>
</feature>
<protein>
    <submittedName>
        <fullName evidence="2">Uncharacterized protein</fullName>
    </submittedName>
</protein>
<proteinExistence type="predicted"/>
<reference evidence="2 3" key="1">
    <citation type="submission" date="2016-03" db="EMBL/GenBank/DDBJ databases">
        <title>Choanephora cucurbitarum.</title>
        <authorList>
            <person name="Min B."/>
            <person name="Park H."/>
            <person name="Park J.-H."/>
            <person name="Shin H.-D."/>
            <person name="Choi I.-G."/>
        </authorList>
    </citation>
    <scope>NUCLEOTIDE SEQUENCE [LARGE SCALE GENOMIC DNA]</scope>
    <source>
        <strain evidence="2 3">KUS-F28377</strain>
    </source>
</reference>
<keyword evidence="3" id="KW-1185">Reference proteome</keyword>
<dbReference type="OrthoDB" id="2272589at2759"/>
<evidence type="ECO:0000313" key="3">
    <source>
        <dbReference type="Proteomes" id="UP000093000"/>
    </source>
</evidence>
<accession>A0A1C7MU87</accession>
<evidence type="ECO:0000313" key="2">
    <source>
        <dbReference type="EMBL" id="OBZ80455.1"/>
    </source>
</evidence>
<gene>
    <name evidence="2" type="ORF">A0J61_11496</name>
</gene>
<feature type="region of interest" description="Disordered" evidence="1">
    <location>
        <begin position="1"/>
        <end position="30"/>
    </location>
</feature>
<dbReference type="EMBL" id="LUGH01002112">
    <property type="protein sequence ID" value="OBZ80455.1"/>
    <property type="molecule type" value="Genomic_DNA"/>
</dbReference>
<comment type="caution">
    <text evidence="2">The sequence shown here is derived from an EMBL/GenBank/DDBJ whole genome shotgun (WGS) entry which is preliminary data.</text>
</comment>
<name>A0A1C7MU87_9FUNG</name>
<dbReference type="InParanoid" id="A0A1C7MU87"/>